<dbReference type="GO" id="GO:0005737">
    <property type="term" value="C:cytoplasm"/>
    <property type="evidence" value="ECO:0007669"/>
    <property type="project" value="UniProtKB-ARBA"/>
</dbReference>
<feature type="repeat" description="TPR" evidence="3">
    <location>
        <begin position="78"/>
        <end position="111"/>
    </location>
</feature>
<proteinExistence type="predicted"/>
<keyword evidence="6" id="KW-1185">Reference proteome</keyword>
<dbReference type="PROSITE" id="PS50293">
    <property type="entry name" value="TPR_REGION"/>
    <property type="match status" value="1"/>
</dbReference>
<dbReference type="Pfam" id="PF09295">
    <property type="entry name" value="ChAPs"/>
    <property type="match status" value="1"/>
</dbReference>
<dbReference type="InterPro" id="IPR051012">
    <property type="entry name" value="CellSynth/LPSAsmb/PSIAsmb"/>
</dbReference>
<dbReference type="SMART" id="SM00028">
    <property type="entry name" value="TPR"/>
    <property type="match status" value="6"/>
</dbReference>
<name>A0AAV3XJW5_9CYAN</name>
<dbReference type="InterPro" id="IPR015374">
    <property type="entry name" value="ChAPs"/>
</dbReference>
<dbReference type="Gene3D" id="1.25.40.10">
    <property type="entry name" value="Tetratricopeptide repeat domain"/>
    <property type="match status" value="2"/>
</dbReference>
<dbReference type="EMBL" id="BLAY01000152">
    <property type="protein sequence ID" value="GET42185.1"/>
    <property type="molecule type" value="Genomic_DNA"/>
</dbReference>
<dbReference type="InterPro" id="IPR011990">
    <property type="entry name" value="TPR-like_helical_dom_sf"/>
</dbReference>
<dbReference type="PANTHER" id="PTHR45586:SF1">
    <property type="entry name" value="LIPOPOLYSACCHARIDE ASSEMBLY PROTEIN B"/>
    <property type="match status" value="1"/>
</dbReference>
<dbReference type="AlphaFoldDB" id="A0AAV3XJW5"/>
<reference evidence="5" key="1">
    <citation type="submission" date="2019-10" db="EMBL/GenBank/DDBJ databases">
        <title>Draft genome sequece of Microseira wollei NIES-4236.</title>
        <authorList>
            <person name="Yamaguchi H."/>
            <person name="Suzuki S."/>
            <person name="Kawachi M."/>
        </authorList>
    </citation>
    <scope>NUCLEOTIDE SEQUENCE</scope>
    <source>
        <strain evidence="5">NIES-4236</strain>
    </source>
</reference>
<evidence type="ECO:0000256" key="2">
    <source>
        <dbReference type="ARBA" id="ARBA00022803"/>
    </source>
</evidence>
<feature type="signal peptide" evidence="4">
    <location>
        <begin position="1"/>
        <end position="25"/>
    </location>
</feature>
<dbReference type="GO" id="GO:0032991">
    <property type="term" value="C:protein-containing complex"/>
    <property type="evidence" value="ECO:0007669"/>
    <property type="project" value="UniProtKB-ARBA"/>
</dbReference>
<dbReference type="SUPFAM" id="SSF48452">
    <property type="entry name" value="TPR-like"/>
    <property type="match status" value="2"/>
</dbReference>
<feature type="chain" id="PRO_5043808562" description="Cytochrome c biogenesis factor" evidence="4">
    <location>
        <begin position="26"/>
        <end position="295"/>
    </location>
</feature>
<protein>
    <recommendedName>
        <fullName evidence="7">Cytochrome c biogenesis factor</fullName>
    </recommendedName>
</protein>
<evidence type="ECO:0000313" key="5">
    <source>
        <dbReference type="EMBL" id="GET42185.1"/>
    </source>
</evidence>
<dbReference type="InterPro" id="IPR019734">
    <property type="entry name" value="TPR_rpt"/>
</dbReference>
<sequence>MPNRNSWLSVILLFGVLNMTKPASAQALIPHTLQLNSAQLEQQGLSLAQEAAQLAQFQQYELALPRARLATQLAPKNFQAWFLLGGLYLQSDEIDKGIAALQQAKSLNANESTILFALGSAYFQKQLYEQAIAEIQAGLKIKPNVPEALFDLGNAYYKLRKFPEAIASYEKAIAAEAKFWPALTNIGLIKYEQGDIDGAITMWRKSVELDKEAAEPQLALAVALYAKGDREQGIALGEAALRSDDRYANVDFLKENLWGDRLIQDAQKLLATPRIQATIAQAQEQRSQQQQRPPR</sequence>
<evidence type="ECO:0000256" key="3">
    <source>
        <dbReference type="PROSITE-ProRule" id="PRU00339"/>
    </source>
</evidence>
<keyword evidence="2 3" id="KW-0802">TPR repeat</keyword>
<organism evidence="5 6">
    <name type="scientific">Microseira wollei NIES-4236</name>
    <dbReference type="NCBI Taxonomy" id="2530354"/>
    <lineage>
        <taxon>Bacteria</taxon>
        <taxon>Bacillati</taxon>
        <taxon>Cyanobacteriota</taxon>
        <taxon>Cyanophyceae</taxon>
        <taxon>Oscillatoriophycideae</taxon>
        <taxon>Aerosakkonematales</taxon>
        <taxon>Aerosakkonemataceae</taxon>
        <taxon>Microseira</taxon>
    </lineage>
</organism>
<feature type="repeat" description="TPR" evidence="3">
    <location>
        <begin position="146"/>
        <end position="179"/>
    </location>
</feature>
<gene>
    <name evidence="5" type="ORF">MiSe_69990</name>
</gene>
<accession>A0AAV3XJW5</accession>
<evidence type="ECO:0008006" key="7">
    <source>
        <dbReference type="Google" id="ProtNLM"/>
    </source>
</evidence>
<keyword evidence="1" id="KW-0677">Repeat</keyword>
<dbReference type="RefSeq" id="WP_226589337.1">
    <property type="nucleotide sequence ID" value="NZ_BLAY01000152.1"/>
</dbReference>
<dbReference type="PROSITE" id="PS50005">
    <property type="entry name" value="TPR"/>
    <property type="match status" value="4"/>
</dbReference>
<dbReference type="Proteomes" id="UP001050975">
    <property type="component" value="Unassembled WGS sequence"/>
</dbReference>
<dbReference type="PANTHER" id="PTHR45586">
    <property type="entry name" value="TPR REPEAT-CONTAINING PROTEIN PA4667"/>
    <property type="match status" value="1"/>
</dbReference>
<dbReference type="Pfam" id="PF13414">
    <property type="entry name" value="TPR_11"/>
    <property type="match status" value="2"/>
</dbReference>
<dbReference type="GO" id="GO:0012505">
    <property type="term" value="C:endomembrane system"/>
    <property type="evidence" value="ECO:0007669"/>
    <property type="project" value="UniProtKB-ARBA"/>
</dbReference>
<feature type="repeat" description="TPR" evidence="3">
    <location>
        <begin position="180"/>
        <end position="213"/>
    </location>
</feature>
<keyword evidence="4" id="KW-0732">Signal</keyword>
<evidence type="ECO:0000313" key="6">
    <source>
        <dbReference type="Proteomes" id="UP001050975"/>
    </source>
</evidence>
<evidence type="ECO:0000256" key="4">
    <source>
        <dbReference type="SAM" id="SignalP"/>
    </source>
</evidence>
<comment type="caution">
    <text evidence="5">The sequence shown here is derived from an EMBL/GenBank/DDBJ whole genome shotgun (WGS) entry which is preliminary data.</text>
</comment>
<dbReference type="GO" id="GO:0016192">
    <property type="term" value="P:vesicle-mediated transport"/>
    <property type="evidence" value="ECO:0007669"/>
    <property type="project" value="UniProtKB-ARBA"/>
</dbReference>
<evidence type="ECO:0000256" key="1">
    <source>
        <dbReference type="ARBA" id="ARBA00022737"/>
    </source>
</evidence>
<feature type="repeat" description="TPR" evidence="3">
    <location>
        <begin position="112"/>
        <end position="145"/>
    </location>
</feature>